<keyword evidence="1" id="KW-0472">Membrane</keyword>
<sequence length="334" mass="37369">MNWSSLLANFEFIWPWMFALLPLPWIIRILLRPVAQNQSTLFAPEIVARVGHSLPSENLIEPQHPKFRVPFGYALLWFLLVTAAARPVWFLTPTPFQQSGKEMMLAVDLSGSMQKADMYLGGDNVNRLIAVKSVVANFIAQRQGDRMGLIVFGSQAFLQSPLTYDLNTVKTLLDESQIGMAGNNTAIGDAIGLTLKHLRKTKQTDAVLILLTDGSNTSGIDPLKAAEQAQKMHLKIYTVGVGKERSGFNGLIPSKTDMDVTTLSKIAEMTGGQFFRANDTEQLQQIYQYINQLESVQHEVFSYRLRSELYFWPLGAAMLLSLLLAWLHLRRLGG</sequence>
<dbReference type="KEGG" id="txa:HQN79_00380"/>
<feature type="transmembrane region" description="Helical" evidence="1">
    <location>
        <begin position="12"/>
        <end position="31"/>
    </location>
</feature>
<dbReference type="Gene3D" id="3.40.50.410">
    <property type="entry name" value="von Willebrand factor, type A domain"/>
    <property type="match status" value="1"/>
</dbReference>
<organism evidence="3 4">
    <name type="scientific">Thiomicrorhabdus xiamenensis</name>
    <dbReference type="NCBI Taxonomy" id="2739063"/>
    <lineage>
        <taxon>Bacteria</taxon>
        <taxon>Pseudomonadati</taxon>
        <taxon>Pseudomonadota</taxon>
        <taxon>Gammaproteobacteria</taxon>
        <taxon>Thiotrichales</taxon>
        <taxon>Piscirickettsiaceae</taxon>
        <taxon>Thiomicrorhabdus</taxon>
    </lineage>
</organism>
<accession>A0A7D4NPQ2</accession>
<keyword evidence="4" id="KW-1185">Reference proteome</keyword>
<evidence type="ECO:0000313" key="4">
    <source>
        <dbReference type="Proteomes" id="UP000504724"/>
    </source>
</evidence>
<proteinExistence type="predicted"/>
<dbReference type="PANTHER" id="PTHR22550:SF18">
    <property type="entry name" value="VWFA DOMAIN-CONTAINING PROTEIN"/>
    <property type="match status" value="1"/>
</dbReference>
<dbReference type="RefSeq" id="WP_173283723.1">
    <property type="nucleotide sequence ID" value="NZ_CP054020.1"/>
</dbReference>
<evidence type="ECO:0000313" key="3">
    <source>
        <dbReference type="EMBL" id="QKI88132.1"/>
    </source>
</evidence>
<keyword evidence="1" id="KW-1133">Transmembrane helix</keyword>
<dbReference type="InterPro" id="IPR002035">
    <property type="entry name" value="VWF_A"/>
</dbReference>
<reference evidence="3 4" key="1">
    <citation type="submission" date="2020-05" db="EMBL/GenBank/DDBJ databases">
        <title>Thiomicrorhabdus sediminis sp.nov. and Thiomicrorhabdus xiamenensis sp.nov., novel sulfur-oxidizing bacteria isolated from coastal sediment.</title>
        <authorList>
            <person name="Liu X."/>
        </authorList>
    </citation>
    <scope>NUCLEOTIDE SEQUENCE [LARGE SCALE GENOMIC DNA]</scope>
    <source>
        <strain evidence="3 4">G2</strain>
    </source>
</reference>
<keyword evidence="1" id="KW-0812">Transmembrane</keyword>
<gene>
    <name evidence="3" type="ORF">HQN79_00380</name>
</gene>
<dbReference type="Proteomes" id="UP000504724">
    <property type="component" value="Chromosome"/>
</dbReference>
<dbReference type="SUPFAM" id="SSF53300">
    <property type="entry name" value="vWA-like"/>
    <property type="match status" value="1"/>
</dbReference>
<dbReference type="EMBL" id="CP054020">
    <property type="protein sequence ID" value="QKI88132.1"/>
    <property type="molecule type" value="Genomic_DNA"/>
</dbReference>
<dbReference type="InterPro" id="IPR050768">
    <property type="entry name" value="UPF0353/GerABKA_families"/>
</dbReference>
<feature type="transmembrane region" description="Helical" evidence="1">
    <location>
        <begin position="71"/>
        <end position="91"/>
    </location>
</feature>
<dbReference type="Pfam" id="PF00092">
    <property type="entry name" value="VWA"/>
    <property type="match status" value="1"/>
</dbReference>
<dbReference type="PROSITE" id="PS50234">
    <property type="entry name" value="VWFA"/>
    <property type="match status" value="1"/>
</dbReference>
<dbReference type="InterPro" id="IPR036465">
    <property type="entry name" value="vWFA_dom_sf"/>
</dbReference>
<dbReference type="PANTHER" id="PTHR22550">
    <property type="entry name" value="SPORE GERMINATION PROTEIN"/>
    <property type="match status" value="1"/>
</dbReference>
<feature type="domain" description="VWFA" evidence="2">
    <location>
        <begin position="102"/>
        <end position="290"/>
    </location>
</feature>
<dbReference type="SMART" id="SM00327">
    <property type="entry name" value="VWA"/>
    <property type="match status" value="1"/>
</dbReference>
<name>A0A7D4NPQ2_9GAMM</name>
<evidence type="ECO:0000256" key="1">
    <source>
        <dbReference type="SAM" id="Phobius"/>
    </source>
</evidence>
<feature type="transmembrane region" description="Helical" evidence="1">
    <location>
        <begin position="309"/>
        <end position="329"/>
    </location>
</feature>
<protein>
    <submittedName>
        <fullName evidence="3">VWA domain-containing protein</fullName>
    </submittedName>
</protein>
<evidence type="ECO:0000259" key="2">
    <source>
        <dbReference type="PROSITE" id="PS50234"/>
    </source>
</evidence>
<dbReference type="AlphaFoldDB" id="A0A7D4NPQ2"/>